<dbReference type="PANTHER" id="PTHR23259:SF70">
    <property type="entry name" value="ACCESSORY GLAND PROTEIN ACP62F-RELATED"/>
    <property type="match status" value="1"/>
</dbReference>
<gene>
    <name evidence="7" type="ORF">DMN91_008554</name>
</gene>
<comment type="caution">
    <text evidence="7">The sequence shown here is derived from an EMBL/GenBank/DDBJ whole genome shotgun (WGS) entry which is preliminary data.</text>
</comment>
<dbReference type="Gene3D" id="2.10.25.10">
    <property type="entry name" value="Laminin"/>
    <property type="match status" value="1"/>
</dbReference>
<name>A0A3L8DE58_OOCBI</name>
<evidence type="ECO:0000256" key="1">
    <source>
        <dbReference type="ARBA" id="ARBA00007611"/>
    </source>
</evidence>
<feature type="signal peptide" evidence="5">
    <location>
        <begin position="1"/>
        <end position="19"/>
    </location>
</feature>
<keyword evidence="2" id="KW-0646">Protease inhibitor</keyword>
<reference evidence="7" key="2">
    <citation type="submission" date="2018-07" db="EMBL/GenBank/DDBJ databases">
        <authorList>
            <person name="Mckenzie S.K."/>
            <person name="Kronauer D.J.C."/>
        </authorList>
    </citation>
    <scope>NUCLEOTIDE SEQUENCE</scope>
    <source>
        <strain evidence="7">Clonal line C1</strain>
    </source>
</reference>
<organism evidence="7">
    <name type="scientific">Ooceraea biroi</name>
    <name type="common">Clonal raider ant</name>
    <name type="synonym">Cerapachys biroi</name>
    <dbReference type="NCBI Taxonomy" id="2015173"/>
    <lineage>
        <taxon>Eukaryota</taxon>
        <taxon>Metazoa</taxon>
        <taxon>Ecdysozoa</taxon>
        <taxon>Arthropoda</taxon>
        <taxon>Hexapoda</taxon>
        <taxon>Insecta</taxon>
        <taxon>Pterygota</taxon>
        <taxon>Neoptera</taxon>
        <taxon>Endopterygota</taxon>
        <taxon>Hymenoptera</taxon>
        <taxon>Apocrita</taxon>
        <taxon>Aculeata</taxon>
        <taxon>Formicoidea</taxon>
        <taxon>Formicidae</taxon>
        <taxon>Dorylinae</taxon>
        <taxon>Ooceraea</taxon>
    </lineage>
</organism>
<evidence type="ECO:0000256" key="2">
    <source>
        <dbReference type="ARBA" id="ARBA00022690"/>
    </source>
</evidence>
<dbReference type="Pfam" id="PF01826">
    <property type="entry name" value="TIL"/>
    <property type="match status" value="1"/>
</dbReference>
<keyword evidence="3" id="KW-0722">Serine protease inhibitor</keyword>
<dbReference type="GO" id="GO:0004867">
    <property type="term" value="F:serine-type endopeptidase inhibitor activity"/>
    <property type="evidence" value="ECO:0007669"/>
    <property type="project" value="UniProtKB-KW"/>
</dbReference>
<evidence type="ECO:0000256" key="4">
    <source>
        <dbReference type="ARBA" id="ARBA00023157"/>
    </source>
</evidence>
<evidence type="ECO:0000256" key="5">
    <source>
        <dbReference type="SAM" id="SignalP"/>
    </source>
</evidence>
<evidence type="ECO:0000259" key="6">
    <source>
        <dbReference type="Pfam" id="PF01826"/>
    </source>
</evidence>
<reference evidence="7" key="1">
    <citation type="journal article" date="2018" name="Genome Res.">
        <title>The genomic architecture and molecular evolution of ant odorant receptors.</title>
        <authorList>
            <person name="McKenzie S.K."/>
            <person name="Kronauer D.J.C."/>
        </authorList>
    </citation>
    <scope>NUCLEOTIDE SEQUENCE [LARGE SCALE GENOMIC DNA]</scope>
    <source>
        <strain evidence="7">Clonal line C1</strain>
    </source>
</reference>
<dbReference type="OrthoDB" id="7695409at2759"/>
<dbReference type="SUPFAM" id="SSF57567">
    <property type="entry name" value="Serine protease inhibitors"/>
    <property type="match status" value="1"/>
</dbReference>
<dbReference type="EMBL" id="QOIP01000009">
    <property type="protein sequence ID" value="RLU18198.1"/>
    <property type="molecule type" value="Genomic_DNA"/>
</dbReference>
<keyword evidence="4" id="KW-1015">Disulfide bond</keyword>
<dbReference type="CDD" id="cd19941">
    <property type="entry name" value="TIL"/>
    <property type="match status" value="1"/>
</dbReference>
<keyword evidence="5" id="KW-0732">Signal</keyword>
<comment type="similarity">
    <text evidence="1">Belongs to the serine protease inhibitor-like (TIL domain-containing) family.</text>
</comment>
<feature type="domain" description="TIL" evidence="6">
    <location>
        <begin position="23"/>
        <end position="76"/>
    </location>
</feature>
<sequence length="76" mass="7958">MARAIVFLFLIVAVATISAVPPCGENEVYNSCGSSCPSTCETPNPPICTLACIPGCDCAEGYVRNAQKKCVLTQNC</sequence>
<evidence type="ECO:0000256" key="3">
    <source>
        <dbReference type="ARBA" id="ARBA00022900"/>
    </source>
</evidence>
<evidence type="ECO:0000313" key="7">
    <source>
        <dbReference type="EMBL" id="RLU18198.1"/>
    </source>
</evidence>
<protein>
    <recommendedName>
        <fullName evidence="6">TIL domain-containing protein</fullName>
    </recommendedName>
</protein>
<dbReference type="PANTHER" id="PTHR23259">
    <property type="entry name" value="RIDDLE"/>
    <property type="match status" value="1"/>
</dbReference>
<dbReference type="AlphaFoldDB" id="A0A3L8DE58"/>
<dbReference type="InterPro" id="IPR002919">
    <property type="entry name" value="TIL_dom"/>
</dbReference>
<dbReference type="InterPro" id="IPR051368">
    <property type="entry name" value="SerProtInhib-TIL_Domain"/>
</dbReference>
<feature type="chain" id="PRO_5018159659" description="TIL domain-containing protein" evidence="5">
    <location>
        <begin position="20"/>
        <end position="76"/>
    </location>
</feature>
<dbReference type="Proteomes" id="UP000279307">
    <property type="component" value="Chromosome 9"/>
</dbReference>
<accession>A0A3L8DE58</accession>
<proteinExistence type="inferred from homology"/>
<dbReference type="FunFam" id="2.10.25.10:FF:000055">
    <property type="entry name" value="alpha-tectorin isoform X1"/>
    <property type="match status" value="1"/>
</dbReference>
<dbReference type="InterPro" id="IPR036084">
    <property type="entry name" value="Ser_inhib-like_sf"/>
</dbReference>